<feature type="region of interest" description="Disordered" evidence="4">
    <location>
        <begin position="758"/>
        <end position="864"/>
    </location>
</feature>
<evidence type="ECO:0008006" key="7">
    <source>
        <dbReference type="Google" id="ProtNLM"/>
    </source>
</evidence>
<feature type="compositionally biased region" description="Polar residues" evidence="4">
    <location>
        <begin position="842"/>
        <end position="858"/>
    </location>
</feature>
<dbReference type="InterPro" id="IPR019734">
    <property type="entry name" value="TPR_rpt"/>
</dbReference>
<dbReference type="Proteomes" id="UP001347796">
    <property type="component" value="Unassembled WGS sequence"/>
</dbReference>
<dbReference type="GO" id="GO:0060271">
    <property type="term" value="P:cilium assembly"/>
    <property type="evidence" value="ECO:0007669"/>
    <property type="project" value="TreeGrafter"/>
</dbReference>
<keyword evidence="6" id="KW-1185">Reference proteome</keyword>
<dbReference type="PANTHER" id="PTHR44314:SF1">
    <property type="entry name" value="CILIA- AND FLAGELLA-ASSOCIATED PROTEIN 70"/>
    <property type="match status" value="1"/>
</dbReference>
<evidence type="ECO:0000256" key="2">
    <source>
        <dbReference type="ARBA" id="ARBA00022803"/>
    </source>
</evidence>
<proteinExistence type="predicted"/>
<feature type="repeat" description="TPR" evidence="3">
    <location>
        <begin position="649"/>
        <end position="682"/>
    </location>
</feature>
<organism evidence="5 6">
    <name type="scientific">Patella caerulea</name>
    <name type="common">Rayed Mediterranean limpet</name>
    <dbReference type="NCBI Taxonomy" id="87958"/>
    <lineage>
        <taxon>Eukaryota</taxon>
        <taxon>Metazoa</taxon>
        <taxon>Spiralia</taxon>
        <taxon>Lophotrochozoa</taxon>
        <taxon>Mollusca</taxon>
        <taxon>Gastropoda</taxon>
        <taxon>Patellogastropoda</taxon>
        <taxon>Patelloidea</taxon>
        <taxon>Patellidae</taxon>
        <taxon>Patella</taxon>
    </lineage>
</organism>
<dbReference type="SUPFAM" id="SSF48452">
    <property type="entry name" value="TPR-like"/>
    <property type="match status" value="2"/>
</dbReference>
<feature type="compositionally biased region" description="Polar residues" evidence="4">
    <location>
        <begin position="415"/>
        <end position="425"/>
    </location>
</feature>
<keyword evidence="1" id="KW-0677">Repeat</keyword>
<evidence type="ECO:0000256" key="1">
    <source>
        <dbReference type="ARBA" id="ARBA00022737"/>
    </source>
</evidence>
<evidence type="ECO:0000313" key="6">
    <source>
        <dbReference type="Proteomes" id="UP001347796"/>
    </source>
</evidence>
<keyword evidence="2 3" id="KW-0802">TPR repeat</keyword>
<dbReference type="AlphaFoldDB" id="A0AAN8Q8J1"/>
<dbReference type="SMART" id="SM00028">
    <property type="entry name" value="TPR"/>
    <property type="match status" value="8"/>
</dbReference>
<sequence>MTEVEPAIVRPPEPVTISIVSARNLRGQKGDAVSVVIKAEFGEKVLGESPKIDSSADEPAEVNFNAILNCAYDDPHALDEIAYKPVVLTVIEVLPKEKRQKEEKTHLLGQCTVDLLPLVRGETKVSYTLLVNAVPGSPLESLPAECPQPEIDVNLSVQEPLLVDKHLKNGNLMKITMENLLSPPETWTLSGTQYHYAAALPIPVTEDKEAPIVFANGQLKPGSDKELPNKQKKWSKPGNAQGNAVYIPDSFVVSEPIEDEDGDLKGKEDREFRLIAETEKNRVSWTTERRCFLDSAATKHLQDEIAKNRLWPVEVMRLAQASGGKGKNQEEGGINFHGIAFVNLAPLLYPGVKKIRGAYKVWPYSDHILHEKTKRKGGISDEASKIAMNILQHNSTSPSPKKGAKEPEKKDVKKGTSQTVKSDTGSELDGQPPVNAEGQMYVEAKSFVLLEIELDRPLIPKRQPEELARKVAEYIPQRPQFPKRTDGAQRSVEDYHGQVASVANLILDEFRGTFGNEETSGELNSSEDMETKRQKLIYELNSSGKYFAFKEQLKHSVVKIVREKYLKTTNFDDRQELQTFLSELYVYLVDQMHLALGNTLDVGDQSPVPEPLTDSNQLKHFAKEAEVNENYELASKYYQERIAREKNNADNWYDYGTFNLHINDVTKAEECFKECISINQKHLHGLMMYGVVCSLLERKEEAETFFEAATNIDPKSIRAWTMLGLFYDSIGNDIGAEMAYMEANKLNHSAAVAAAKVAKTDTKEKTDLTPPGLDNEPSRDSEVLGDGGLSVPHIDIKSASTHDRTTLTSAKSSHRSIDRRGSSTKKSDKILSAANKPKAQEHTTGTLSISRPASQQKAASMMGTPQPLDDTIEDIPPREPTPLPTCSIYMQTIEWLLEAKAVPFAERALAHELLLPGNAHGGPSIDYQIALAQLNLQKRCFGEAEKCLKIALEMEQQNPDGWALMGHVKYLTGDTETARECFERTISFISDALEMHSIYLRLASIYLSEHKYQDAKNVFLMACRKSPSCVSWLGVGIACYRLNELLEAEDALSEANILNNSDAEVWGYLSLVCLKCGRQLEAEQTYKYALKLNLQDKDLLNEIYQVQQEVGFGNPQF</sequence>
<accession>A0AAN8Q8J1</accession>
<dbReference type="PROSITE" id="PS50005">
    <property type="entry name" value="TPR"/>
    <property type="match status" value="1"/>
</dbReference>
<evidence type="ECO:0000256" key="4">
    <source>
        <dbReference type="SAM" id="MobiDB-lite"/>
    </source>
</evidence>
<feature type="region of interest" description="Disordered" evidence="4">
    <location>
        <begin position="391"/>
        <end position="435"/>
    </location>
</feature>
<dbReference type="GO" id="GO:0003341">
    <property type="term" value="P:cilium movement"/>
    <property type="evidence" value="ECO:0007669"/>
    <property type="project" value="TreeGrafter"/>
</dbReference>
<feature type="region of interest" description="Disordered" evidence="4">
    <location>
        <begin position="217"/>
        <end position="239"/>
    </location>
</feature>
<dbReference type="Pfam" id="PF13181">
    <property type="entry name" value="TPR_8"/>
    <property type="match status" value="2"/>
</dbReference>
<protein>
    <recommendedName>
        <fullName evidence="7">Cilia- and flagella-associated protein 70</fullName>
    </recommendedName>
</protein>
<dbReference type="PANTHER" id="PTHR44314">
    <property type="entry name" value="CILIA- AND FLAGELLA-ASSOCIATED PROTEIN 70"/>
    <property type="match status" value="1"/>
</dbReference>
<feature type="compositionally biased region" description="Basic and acidic residues" evidence="4">
    <location>
        <begin position="794"/>
        <end position="805"/>
    </location>
</feature>
<feature type="compositionally biased region" description="Basic and acidic residues" evidence="4">
    <location>
        <begin position="815"/>
        <end position="829"/>
    </location>
</feature>
<gene>
    <name evidence="5" type="ORF">SNE40_007644</name>
</gene>
<dbReference type="InterPro" id="IPR052628">
    <property type="entry name" value="CFAP70"/>
</dbReference>
<dbReference type="GO" id="GO:0070062">
    <property type="term" value="C:extracellular exosome"/>
    <property type="evidence" value="ECO:0007669"/>
    <property type="project" value="TreeGrafter"/>
</dbReference>
<name>A0AAN8Q8J1_PATCE</name>
<reference evidence="5 6" key="1">
    <citation type="submission" date="2024-01" db="EMBL/GenBank/DDBJ databases">
        <title>The genome of the rayed Mediterranean limpet Patella caerulea (Linnaeus, 1758).</title>
        <authorList>
            <person name="Anh-Thu Weber A."/>
            <person name="Halstead-Nussloch G."/>
        </authorList>
    </citation>
    <scope>NUCLEOTIDE SEQUENCE [LARGE SCALE GENOMIC DNA]</scope>
    <source>
        <strain evidence="5">AATW-2023a</strain>
        <tissue evidence="5">Whole specimen</tissue>
    </source>
</reference>
<evidence type="ECO:0000256" key="3">
    <source>
        <dbReference type="PROSITE-ProRule" id="PRU00339"/>
    </source>
</evidence>
<comment type="caution">
    <text evidence="5">The sequence shown here is derived from an EMBL/GenBank/DDBJ whole genome shotgun (WGS) entry which is preliminary data.</text>
</comment>
<dbReference type="Gene3D" id="1.25.40.10">
    <property type="entry name" value="Tetratricopeptide repeat domain"/>
    <property type="match status" value="2"/>
</dbReference>
<feature type="compositionally biased region" description="Basic and acidic residues" evidence="4">
    <location>
        <begin position="758"/>
        <end position="767"/>
    </location>
</feature>
<dbReference type="InterPro" id="IPR011990">
    <property type="entry name" value="TPR-like_helical_dom_sf"/>
</dbReference>
<evidence type="ECO:0000313" key="5">
    <source>
        <dbReference type="EMBL" id="KAK6185400.1"/>
    </source>
</evidence>
<dbReference type="GO" id="GO:0031514">
    <property type="term" value="C:motile cilium"/>
    <property type="evidence" value="ECO:0007669"/>
    <property type="project" value="TreeGrafter"/>
</dbReference>
<dbReference type="EMBL" id="JAZGQO010000006">
    <property type="protein sequence ID" value="KAK6185400.1"/>
    <property type="molecule type" value="Genomic_DNA"/>
</dbReference>
<feature type="compositionally biased region" description="Basic and acidic residues" evidence="4">
    <location>
        <begin position="403"/>
        <end position="414"/>
    </location>
</feature>